<dbReference type="Proteomes" id="UP001239213">
    <property type="component" value="Unassembled WGS sequence"/>
</dbReference>
<comment type="caution">
    <text evidence="3">The sequence shown here is derived from an EMBL/GenBank/DDBJ whole genome shotgun (WGS) entry which is preliminary data.</text>
</comment>
<evidence type="ECO:0000313" key="3">
    <source>
        <dbReference type="EMBL" id="KAK1466412.1"/>
    </source>
</evidence>
<keyword evidence="2" id="KW-0812">Transmembrane</keyword>
<keyword evidence="2" id="KW-0472">Membrane</keyword>
<evidence type="ECO:0000256" key="2">
    <source>
        <dbReference type="SAM" id="Phobius"/>
    </source>
</evidence>
<reference evidence="3" key="1">
    <citation type="submission" date="2016-11" db="EMBL/GenBank/DDBJ databases">
        <title>The genome sequence of Colletotrichum cuscutae.</title>
        <authorList>
            <person name="Baroncelli R."/>
        </authorList>
    </citation>
    <scope>NUCLEOTIDE SEQUENCE</scope>
    <source>
        <strain evidence="3">IMI 304802</strain>
    </source>
</reference>
<gene>
    <name evidence="3" type="ORF">CCUS01_01261</name>
</gene>
<feature type="region of interest" description="Disordered" evidence="1">
    <location>
        <begin position="186"/>
        <end position="266"/>
    </location>
</feature>
<organism evidence="3 4">
    <name type="scientific">Colletotrichum cuscutae</name>
    <dbReference type="NCBI Taxonomy" id="1209917"/>
    <lineage>
        <taxon>Eukaryota</taxon>
        <taxon>Fungi</taxon>
        <taxon>Dikarya</taxon>
        <taxon>Ascomycota</taxon>
        <taxon>Pezizomycotina</taxon>
        <taxon>Sordariomycetes</taxon>
        <taxon>Hypocreomycetidae</taxon>
        <taxon>Glomerellales</taxon>
        <taxon>Glomerellaceae</taxon>
        <taxon>Colletotrichum</taxon>
        <taxon>Colletotrichum acutatum species complex</taxon>
    </lineage>
</organism>
<feature type="compositionally biased region" description="Basic residues" evidence="1">
    <location>
        <begin position="224"/>
        <end position="235"/>
    </location>
</feature>
<keyword evidence="2" id="KW-1133">Transmembrane helix</keyword>
<protein>
    <submittedName>
        <fullName evidence="3">Uncharacterized protein</fullName>
    </submittedName>
</protein>
<feature type="transmembrane region" description="Helical" evidence="2">
    <location>
        <begin position="12"/>
        <end position="31"/>
    </location>
</feature>
<evidence type="ECO:0000313" key="4">
    <source>
        <dbReference type="Proteomes" id="UP001239213"/>
    </source>
</evidence>
<name>A0AAI9UZ66_9PEZI</name>
<sequence length="515" mass="57082">MNETYLARQRRLIPLLLLPCRAFVAAVIGASRVAVDALIRVLLFGVAVCCRATGVEYDVRQLLLLHAHVLAELGMIFGRHDGRWERVNQRLNYTDLTLSNQFPLLVPACGTPTAMLHRKKLTSYENCPDLSNAVPPGGQTEWMSNNSARRRRALRKVSREEYSDLIRRRDVIEAVWEIAMGIRRETKGKGRERAERGGNWEWGGNSLSQPGRDWGTWPGATRRNGTRRKEGKRPAKPCLERLEPVPLPGTGSQGNPRSMGAKNEYAQHQRARPPLDHCNGQYNPQPSHLPGYLTFCLSIIRLPSDLMETLSGKTPSKTCVRIQQTLLPPNPTAGRSTAQGLLLQATQPLNPSLAPPPTTSWAPPMACYSLSYSPGKPPRNLSSLDLLRTAYTSSTFSKERVALHSILLEHHDVLSNAQISLTEWIKIHSHASSLTTAQIRCVFLSPSARSHFYPNIDVTTPYSQPSASQALYHADASDDIDLGSLANRALTPGTADVACRFFGGRPTLRWTGSRN</sequence>
<feature type="compositionally biased region" description="Basic and acidic residues" evidence="1">
    <location>
        <begin position="186"/>
        <end position="198"/>
    </location>
</feature>
<keyword evidence="4" id="KW-1185">Reference proteome</keyword>
<accession>A0AAI9UZ66</accession>
<dbReference type="EMBL" id="MPDP01000260">
    <property type="protein sequence ID" value="KAK1466412.1"/>
    <property type="molecule type" value="Genomic_DNA"/>
</dbReference>
<evidence type="ECO:0000256" key="1">
    <source>
        <dbReference type="SAM" id="MobiDB-lite"/>
    </source>
</evidence>
<dbReference type="AlphaFoldDB" id="A0AAI9UZ66"/>
<proteinExistence type="predicted"/>